<evidence type="ECO:0000256" key="4">
    <source>
        <dbReference type="ARBA" id="ARBA00011199"/>
    </source>
</evidence>
<feature type="domain" description="NADH:ubiquinone/plastoquinone oxidoreductase chloroplast chain 5 C-terminal" evidence="23">
    <location>
        <begin position="291"/>
        <end position="506"/>
    </location>
</feature>
<feature type="transmembrane region" description="Helical" evidence="21">
    <location>
        <begin position="390"/>
        <end position="411"/>
    </location>
</feature>
<dbReference type="Pfam" id="PF01010">
    <property type="entry name" value="Proton_antipo_C"/>
    <property type="match status" value="1"/>
</dbReference>
<name>A0A3P6HIZ6_BRAOL</name>
<feature type="transmembrane region" description="Helical" evidence="21">
    <location>
        <begin position="268"/>
        <end position="290"/>
    </location>
</feature>
<dbReference type="GO" id="GO:0048038">
    <property type="term" value="F:quinone binding"/>
    <property type="evidence" value="ECO:0007669"/>
    <property type="project" value="UniProtKB-KW"/>
</dbReference>
<dbReference type="GO" id="GO:0042773">
    <property type="term" value="P:ATP synthesis coupled electron transport"/>
    <property type="evidence" value="ECO:0007669"/>
    <property type="project" value="InterPro"/>
</dbReference>
<feature type="transmembrane region" description="Helical" evidence="21">
    <location>
        <begin position="198"/>
        <end position="217"/>
    </location>
</feature>
<keyword evidence="13 21" id="KW-1133">Transmembrane helix</keyword>
<proteinExistence type="inferred from homology"/>
<evidence type="ECO:0000256" key="14">
    <source>
        <dbReference type="ARBA" id="ARBA00023027"/>
    </source>
</evidence>
<feature type="transmembrane region" description="Helical" evidence="21">
    <location>
        <begin position="157"/>
        <end position="178"/>
    </location>
</feature>
<protein>
    <recommendedName>
        <fullName evidence="5">NAD(P)H-quinone oxidoreductase subunit 5, chloroplastic</fullName>
    </recommendedName>
    <alternativeName>
        <fullName evidence="18">NAD(P)H dehydrogenase subunit 5</fullName>
    </alternativeName>
    <alternativeName>
        <fullName evidence="17">NADH-plastoquinone oxidoreductase subunit 5</fullName>
    </alternativeName>
</protein>
<dbReference type="PANTHER" id="PTHR42829:SF2">
    <property type="entry name" value="NADH-UBIQUINONE OXIDOREDUCTASE CHAIN 5"/>
    <property type="match status" value="1"/>
</dbReference>
<dbReference type="Pfam" id="PF00361">
    <property type="entry name" value="Proton_antipo_M"/>
    <property type="match status" value="1"/>
</dbReference>
<evidence type="ECO:0000256" key="21">
    <source>
        <dbReference type="SAM" id="Phobius"/>
    </source>
</evidence>
<dbReference type="GO" id="GO:0003954">
    <property type="term" value="F:NADH dehydrogenase activity"/>
    <property type="evidence" value="ECO:0007669"/>
    <property type="project" value="TreeGrafter"/>
</dbReference>
<evidence type="ECO:0000256" key="10">
    <source>
        <dbReference type="ARBA" id="ARBA00022857"/>
    </source>
</evidence>
<dbReference type="InterPro" id="IPR002128">
    <property type="entry name" value="NADH_UbQ_OxRdtase_chlpt_su5_C"/>
</dbReference>
<evidence type="ECO:0000256" key="6">
    <source>
        <dbReference type="ARBA" id="ARBA00022448"/>
    </source>
</evidence>
<comment type="catalytic activity">
    <reaction evidence="19">
        <text>a plastoquinone + NADPH + (n+1) H(+)(in) = a plastoquinol + NADP(+) + n H(+)(out)</text>
        <dbReference type="Rhea" id="RHEA:42612"/>
        <dbReference type="Rhea" id="RHEA-COMP:9561"/>
        <dbReference type="Rhea" id="RHEA-COMP:9562"/>
        <dbReference type="ChEBI" id="CHEBI:15378"/>
        <dbReference type="ChEBI" id="CHEBI:17757"/>
        <dbReference type="ChEBI" id="CHEBI:57783"/>
        <dbReference type="ChEBI" id="CHEBI:58349"/>
        <dbReference type="ChEBI" id="CHEBI:62192"/>
    </reaction>
</comment>
<keyword evidence="7" id="KW-0934">Plastid</keyword>
<reference evidence="24" key="1">
    <citation type="submission" date="2018-11" db="EMBL/GenBank/DDBJ databases">
        <authorList>
            <consortium name="Genoscope - CEA"/>
            <person name="William W."/>
        </authorList>
    </citation>
    <scope>NUCLEOTIDE SEQUENCE</scope>
</reference>
<evidence type="ECO:0000256" key="19">
    <source>
        <dbReference type="ARBA" id="ARBA00047726"/>
    </source>
</evidence>
<feature type="transmembrane region" description="Helical" evidence="21">
    <location>
        <begin position="12"/>
        <end position="31"/>
    </location>
</feature>
<feature type="transmembrane region" description="Helical" evidence="21">
    <location>
        <begin position="127"/>
        <end position="145"/>
    </location>
</feature>
<evidence type="ECO:0000256" key="20">
    <source>
        <dbReference type="ARBA" id="ARBA00048026"/>
    </source>
</evidence>
<evidence type="ECO:0000256" key="3">
    <source>
        <dbReference type="ARBA" id="ARBA00008200"/>
    </source>
</evidence>
<evidence type="ECO:0000256" key="7">
    <source>
        <dbReference type="ARBA" id="ARBA00022528"/>
    </source>
</evidence>
<evidence type="ECO:0000256" key="8">
    <source>
        <dbReference type="ARBA" id="ARBA00022692"/>
    </source>
</evidence>
<gene>
    <name evidence="24" type="ORF">BOLSC49T61137H</name>
</gene>
<evidence type="ECO:0000256" key="9">
    <source>
        <dbReference type="ARBA" id="ARBA00022719"/>
    </source>
</evidence>
<sequence>MLGLVTSSNLIQVYFFLGISWNVFVFINRFLVHTTYCSECLSKKAFVTNRVGDFGLLLGILGLYWIAGSFEFHDLFEIFNNLILNNRINLLFLTLCAFLLFVGPIAKSAQFPLHVWLPDAMEGPTPISALIHAATMVAAGIFLVARLLPLFIVIPSIMYIISLIGIITVLLGATLALAQKDIKRGLAYSTMSQLGYMMLALGSGSIIHSMEAIVGYSPDKSQNMILMGGLTKHVPITKTAFLVGTLSLCGIPPLACFWSKDEILNDSLLFSPIFSIIACSTAGLTAFYMFRIYLLTFEGHLNTYFINYSGKKSRSFYSISLWGKEEDKKLNRNFGLVPLLTMNNTKRASFFGNKTYKISNNVRNQTFITVENFGLNTRTFYYPHESDNTILFPMLVLLLFTLFIGAIGIPFNQEGIDFDILSKLVTPSINLLHTNSENFVDWYEFLKNAIFSVSIALFGIFIAYCLYKPFYSSRLNFTLLNSFQKWSSKRIRWEKPINFVYNCKTNEFF</sequence>
<evidence type="ECO:0000313" key="24">
    <source>
        <dbReference type="EMBL" id="VDD65909.1"/>
    </source>
</evidence>
<evidence type="ECO:0000256" key="18">
    <source>
        <dbReference type="ARBA" id="ARBA00031649"/>
    </source>
</evidence>
<keyword evidence="12" id="KW-1278">Translocase</keyword>
<dbReference type="GO" id="GO:0008137">
    <property type="term" value="F:NADH dehydrogenase (ubiquinone) activity"/>
    <property type="evidence" value="ECO:0007669"/>
    <property type="project" value="InterPro"/>
</dbReference>
<dbReference type="PANTHER" id="PTHR42829">
    <property type="entry name" value="NADH-UBIQUINONE OXIDOREDUCTASE CHAIN 5"/>
    <property type="match status" value="1"/>
</dbReference>
<feature type="transmembrane region" description="Helical" evidence="21">
    <location>
        <begin position="88"/>
        <end position="106"/>
    </location>
</feature>
<evidence type="ECO:0000256" key="13">
    <source>
        <dbReference type="ARBA" id="ARBA00022989"/>
    </source>
</evidence>
<keyword evidence="10" id="KW-0521">NADP</keyword>
<keyword evidence="11" id="KW-0618">Plastoquinone</keyword>
<evidence type="ECO:0000256" key="17">
    <source>
        <dbReference type="ARBA" id="ARBA00029876"/>
    </source>
</evidence>
<evidence type="ECO:0000256" key="16">
    <source>
        <dbReference type="ARBA" id="ARBA00023136"/>
    </source>
</evidence>
<accession>A0A3P6HIZ6</accession>
<dbReference type="PRINTS" id="PR01434">
    <property type="entry name" value="NADHDHGNASE5"/>
</dbReference>
<evidence type="ECO:0000256" key="15">
    <source>
        <dbReference type="ARBA" id="ARBA00023078"/>
    </source>
</evidence>
<keyword evidence="15" id="KW-0793">Thylakoid</keyword>
<keyword evidence="8 21" id="KW-0812">Transmembrane</keyword>
<organism evidence="24">
    <name type="scientific">Brassica oleracea</name>
    <name type="common">Wild cabbage</name>
    <dbReference type="NCBI Taxonomy" id="3712"/>
    <lineage>
        <taxon>Eukaryota</taxon>
        <taxon>Viridiplantae</taxon>
        <taxon>Streptophyta</taxon>
        <taxon>Embryophyta</taxon>
        <taxon>Tracheophyta</taxon>
        <taxon>Spermatophyta</taxon>
        <taxon>Magnoliopsida</taxon>
        <taxon>eudicotyledons</taxon>
        <taxon>Gunneridae</taxon>
        <taxon>Pentapetalae</taxon>
        <taxon>rosids</taxon>
        <taxon>malvids</taxon>
        <taxon>Brassicales</taxon>
        <taxon>Brassicaceae</taxon>
        <taxon>Brassiceae</taxon>
        <taxon>Brassica</taxon>
    </lineage>
</organism>
<keyword evidence="6" id="KW-0813">Transport</keyword>
<evidence type="ECO:0000256" key="5">
    <source>
        <dbReference type="ARBA" id="ARBA00018648"/>
    </source>
</evidence>
<dbReference type="InterPro" id="IPR003945">
    <property type="entry name" value="NU5C-like"/>
</dbReference>
<dbReference type="EMBL" id="LR031909">
    <property type="protein sequence ID" value="VDD65909.1"/>
    <property type="molecule type" value="Genomic_DNA"/>
</dbReference>
<evidence type="ECO:0000256" key="11">
    <source>
        <dbReference type="ARBA" id="ARBA00022957"/>
    </source>
</evidence>
<comment type="function">
    <text evidence="1">NDH shuttles electrons from NAD(P)H:plastoquinone, via FMN and iron-sulfur (Fe-S) centers, to quinones in the photosynthetic chain and possibly in a chloroplast respiratory chain. The immediate electron acceptor for the enzyme in this species is believed to be plastoquinone. Couples the redox reaction to proton translocation, and thus conserves the redox energy in a proton gradient.</text>
</comment>
<dbReference type="PRINTS" id="PR01435">
    <property type="entry name" value="NPOXDRDTASE5"/>
</dbReference>
<keyword evidence="14" id="KW-0520">NAD</keyword>
<dbReference type="GO" id="GO:0009535">
    <property type="term" value="C:chloroplast thylakoid membrane"/>
    <property type="evidence" value="ECO:0007669"/>
    <property type="project" value="UniProtKB-SubCell"/>
</dbReference>
<keyword evidence="7" id="KW-0150">Chloroplast</keyword>
<dbReference type="GO" id="GO:0015990">
    <property type="term" value="P:electron transport coupled proton transport"/>
    <property type="evidence" value="ECO:0007669"/>
    <property type="project" value="TreeGrafter"/>
</dbReference>
<evidence type="ECO:0000256" key="12">
    <source>
        <dbReference type="ARBA" id="ARBA00022967"/>
    </source>
</evidence>
<comment type="similarity">
    <text evidence="3">Belongs to the complex I subunit 5 family.</text>
</comment>
<dbReference type="InterPro" id="IPR001750">
    <property type="entry name" value="ND/Mrp_TM"/>
</dbReference>
<evidence type="ECO:0000256" key="1">
    <source>
        <dbReference type="ARBA" id="ARBA00004059"/>
    </source>
</evidence>
<feature type="domain" description="NADH:quinone oxidoreductase/Mrp antiporter transmembrane" evidence="22">
    <location>
        <begin position="7"/>
        <end position="283"/>
    </location>
</feature>
<comment type="subunit">
    <text evidence="4">NDH is composed of at least 16 different subunits, 5 of which are encoded in the nucleus.</text>
</comment>
<evidence type="ECO:0000256" key="2">
    <source>
        <dbReference type="ARBA" id="ARBA00004454"/>
    </source>
</evidence>
<comment type="subcellular location">
    <subcellularLocation>
        <location evidence="2">Plastid</location>
        <location evidence="2">Chloroplast thylakoid membrane</location>
        <topology evidence="2">Multi-pass membrane protein</topology>
    </subcellularLocation>
</comment>
<dbReference type="AlphaFoldDB" id="A0A3P6HIZ6"/>
<keyword evidence="16 21" id="KW-0472">Membrane</keyword>
<evidence type="ECO:0000259" key="23">
    <source>
        <dbReference type="Pfam" id="PF01010"/>
    </source>
</evidence>
<feature type="transmembrane region" description="Helical" evidence="21">
    <location>
        <begin position="449"/>
        <end position="467"/>
    </location>
</feature>
<comment type="catalytic activity">
    <reaction evidence="20">
        <text>a plastoquinone + NADH + (n+1) H(+)(in) = a plastoquinol + NAD(+) + n H(+)(out)</text>
        <dbReference type="Rhea" id="RHEA:42608"/>
        <dbReference type="Rhea" id="RHEA-COMP:9561"/>
        <dbReference type="Rhea" id="RHEA-COMP:9562"/>
        <dbReference type="ChEBI" id="CHEBI:15378"/>
        <dbReference type="ChEBI" id="CHEBI:17757"/>
        <dbReference type="ChEBI" id="CHEBI:57540"/>
        <dbReference type="ChEBI" id="CHEBI:57945"/>
        <dbReference type="ChEBI" id="CHEBI:62192"/>
    </reaction>
</comment>
<evidence type="ECO:0000259" key="22">
    <source>
        <dbReference type="Pfam" id="PF00361"/>
    </source>
</evidence>
<keyword evidence="9" id="KW-0874">Quinone</keyword>